<keyword evidence="2" id="KW-1185">Reference proteome</keyword>
<gene>
    <name evidence="1" type="ORF">K432DRAFT_144826</name>
</gene>
<sequence length="92" mass="10580">MTSVIRVHRWNILHNRLLLPFAAARTLMALPLVFGRRTCPTYNAYISRIISGRAPEGRGKSSLKATRHCNWHEFFARCLQTPMHGGRHARDL</sequence>
<evidence type="ECO:0000313" key="1">
    <source>
        <dbReference type="EMBL" id="OCK84123.1"/>
    </source>
</evidence>
<organism evidence="1 2">
    <name type="scientific">Lepidopterella palustris CBS 459.81</name>
    <dbReference type="NCBI Taxonomy" id="1314670"/>
    <lineage>
        <taxon>Eukaryota</taxon>
        <taxon>Fungi</taxon>
        <taxon>Dikarya</taxon>
        <taxon>Ascomycota</taxon>
        <taxon>Pezizomycotina</taxon>
        <taxon>Dothideomycetes</taxon>
        <taxon>Pleosporomycetidae</taxon>
        <taxon>Mytilinidiales</taxon>
        <taxon>Argynnaceae</taxon>
        <taxon>Lepidopterella</taxon>
    </lineage>
</organism>
<reference evidence="1 2" key="1">
    <citation type="journal article" date="2016" name="Nat. Commun.">
        <title>Ectomycorrhizal ecology is imprinted in the genome of the dominant symbiotic fungus Cenococcum geophilum.</title>
        <authorList>
            <consortium name="DOE Joint Genome Institute"/>
            <person name="Peter M."/>
            <person name="Kohler A."/>
            <person name="Ohm R.A."/>
            <person name="Kuo A."/>
            <person name="Krutzmann J."/>
            <person name="Morin E."/>
            <person name="Arend M."/>
            <person name="Barry K.W."/>
            <person name="Binder M."/>
            <person name="Choi C."/>
            <person name="Clum A."/>
            <person name="Copeland A."/>
            <person name="Grisel N."/>
            <person name="Haridas S."/>
            <person name="Kipfer T."/>
            <person name="LaButti K."/>
            <person name="Lindquist E."/>
            <person name="Lipzen A."/>
            <person name="Maire R."/>
            <person name="Meier B."/>
            <person name="Mihaltcheva S."/>
            <person name="Molinier V."/>
            <person name="Murat C."/>
            <person name="Poggeler S."/>
            <person name="Quandt C.A."/>
            <person name="Sperisen C."/>
            <person name="Tritt A."/>
            <person name="Tisserant E."/>
            <person name="Crous P.W."/>
            <person name="Henrissat B."/>
            <person name="Nehls U."/>
            <person name="Egli S."/>
            <person name="Spatafora J.W."/>
            <person name="Grigoriev I.V."/>
            <person name="Martin F.M."/>
        </authorList>
    </citation>
    <scope>NUCLEOTIDE SEQUENCE [LARGE SCALE GENOMIC DNA]</scope>
    <source>
        <strain evidence="1 2">CBS 459.81</strain>
    </source>
</reference>
<dbReference type="Proteomes" id="UP000250266">
    <property type="component" value="Unassembled WGS sequence"/>
</dbReference>
<protein>
    <submittedName>
        <fullName evidence="1">Uncharacterized protein</fullName>
    </submittedName>
</protein>
<proteinExistence type="predicted"/>
<evidence type="ECO:0000313" key="2">
    <source>
        <dbReference type="Proteomes" id="UP000250266"/>
    </source>
</evidence>
<name>A0A8E2JIY1_9PEZI</name>
<accession>A0A8E2JIY1</accession>
<dbReference type="EMBL" id="KV744844">
    <property type="protein sequence ID" value="OCK84123.1"/>
    <property type="molecule type" value="Genomic_DNA"/>
</dbReference>
<dbReference type="AlphaFoldDB" id="A0A8E2JIY1"/>